<proteinExistence type="predicted"/>
<evidence type="ECO:0000313" key="1">
    <source>
        <dbReference type="EMBL" id="OMP65767.1"/>
    </source>
</evidence>
<dbReference type="EMBL" id="MSFI01000031">
    <property type="protein sequence ID" value="OMP65767.1"/>
    <property type="molecule type" value="Genomic_DNA"/>
</dbReference>
<keyword evidence="2" id="KW-1185">Reference proteome</keyword>
<sequence length="148" mass="16669">MAPKNISTLPAVVQHLLAKSDSSVSVKIERSPNRNTIAGGKYSLSNNCITLYLDGIQKQCEILYGSLKPYEKHLAAVFAHELGHAEDKELTALSEQLEKTVDPLEKKRIALRIETNAWRYANQLLNSENEDFMKLLMHFSLEPYHAAC</sequence>
<organism evidence="1 2">
    <name type="scientific">Domibacillus epiphyticus</name>
    <dbReference type="NCBI Taxonomy" id="1714355"/>
    <lineage>
        <taxon>Bacteria</taxon>
        <taxon>Bacillati</taxon>
        <taxon>Bacillota</taxon>
        <taxon>Bacilli</taxon>
        <taxon>Bacillales</taxon>
        <taxon>Bacillaceae</taxon>
        <taxon>Domibacillus</taxon>
    </lineage>
</organism>
<dbReference type="AlphaFoldDB" id="A0A1V2A4A6"/>
<evidence type="ECO:0000313" key="2">
    <source>
        <dbReference type="Proteomes" id="UP000188613"/>
    </source>
</evidence>
<reference evidence="1 2" key="1">
    <citation type="submission" date="2016-12" db="EMBL/GenBank/DDBJ databases">
        <title>Domibacillus sp. SAB 38T whole genome sequencing.</title>
        <authorList>
            <person name="Verma A."/>
            <person name="Ojha A.K."/>
            <person name="Krishnamurthi S."/>
        </authorList>
    </citation>
    <scope>NUCLEOTIDE SEQUENCE [LARGE SCALE GENOMIC DNA]</scope>
    <source>
        <strain evidence="1 2">SAB 38</strain>
    </source>
</reference>
<comment type="caution">
    <text evidence="1">The sequence shown here is derived from an EMBL/GenBank/DDBJ whole genome shotgun (WGS) entry which is preliminary data.</text>
</comment>
<evidence type="ECO:0008006" key="3">
    <source>
        <dbReference type="Google" id="ProtNLM"/>
    </source>
</evidence>
<dbReference type="Proteomes" id="UP000188613">
    <property type="component" value="Unassembled WGS sequence"/>
</dbReference>
<gene>
    <name evidence="1" type="ORF">BTO28_15870</name>
</gene>
<name>A0A1V2A4A6_9BACI</name>
<protein>
    <recommendedName>
        <fullName evidence="3">Peptidase M48 domain-containing protein</fullName>
    </recommendedName>
</protein>
<accession>A0A1V2A4A6</accession>